<name>A0A7R9AGY9_9CRUS</name>
<reference evidence="3" key="1">
    <citation type="submission" date="2020-11" db="EMBL/GenBank/DDBJ databases">
        <authorList>
            <person name="Tran Van P."/>
        </authorList>
    </citation>
    <scope>NUCLEOTIDE SEQUENCE</scope>
</reference>
<dbReference type="AlphaFoldDB" id="A0A7R9AGY9"/>
<keyword evidence="4" id="KW-1185">Reference proteome</keyword>
<evidence type="ECO:0000256" key="2">
    <source>
        <dbReference type="SAM" id="MobiDB-lite"/>
    </source>
</evidence>
<evidence type="ECO:0000313" key="4">
    <source>
        <dbReference type="Proteomes" id="UP000677054"/>
    </source>
</evidence>
<gene>
    <name evidence="3" type="ORF">DSTB1V02_LOCUS13664</name>
</gene>
<proteinExistence type="predicted"/>
<evidence type="ECO:0000313" key="3">
    <source>
        <dbReference type="EMBL" id="CAD7253918.1"/>
    </source>
</evidence>
<evidence type="ECO:0000256" key="1">
    <source>
        <dbReference type="SAM" id="Coils"/>
    </source>
</evidence>
<organism evidence="3">
    <name type="scientific">Darwinula stevensoni</name>
    <dbReference type="NCBI Taxonomy" id="69355"/>
    <lineage>
        <taxon>Eukaryota</taxon>
        <taxon>Metazoa</taxon>
        <taxon>Ecdysozoa</taxon>
        <taxon>Arthropoda</taxon>
        <taxon>Crustacea</taxon>
        <taxon>Oligostraca</taxon>
        <taxon>Ostracoda</taxon>
        <taxon>Podocopa</taxon>
        <taxon>Podocopida</taxon>
        <taxon>Darwinulocopina</taxon>
        <taxon>Darwinuloidea</taxon>
        <taxon>Darwinulidae</taxon>
        <taxon>Darwinula</taxon>
    </lineage>
</organism>
<dbReference type="EMBL" id="CAJPEV010007089">
    <property type="protein sequence ID" value="CAG0904571.1"/>
    <property type="molecule type" value="Genomic_DNA"/>
</dbReference>
<sequence length="209" mass="24491">MHDCGATMHPNANNVRAKFQKEGATGQDIQRENDQVKKSAIYKLAREKEREDEVKPLTKLEGKDEATIRQLQEQLESLQRKHHIEKAQLQEQLESLQRENHIGKTQLQEQLESLQPKHHIEKTQLQEQLKKQNEEIQRLKTKNSHLMKITEQFINENSVASAIYPNKSGLSYDFMELNIRYDEEKNQQLDMTLDVGKLLLDAHAFAFRH</sequence>
<dbReference type="EMBL" id="LR906606">
    <property type="protein sequence ID" value="CAD7253918.1"/>
    <property type="molecule type" value="Genomic_DNA"/>
</dbReference>
<feature type="region of interest" description="Disordered" evidence="2">
    <location>
        <begin position="1"/>
        <end position="33"/>
    </location>
</feature>
<feature type="coiled-coil region" evidence="1">
    <location>
        <begin position="61"/>
        <end position="149"/>
    </location>
</feature>
<protein>
    <submittedName>
        <fullName evidence="3">Uncharacterized protein</fullName>
    </submittedName>
</protein>
<accession>A0A7R9AGY9</accession>
<dbReference type="Proteomes" id="UP000677054">
    <property type="component" value="Unassembled WGS sequence"/>
</dbReference>
<keyword evidence="1" id="KW-0175">Coiled coil</keyword>